<dbReference type="Proteomes" id="UP001419910">
    <property type="component" value="Unassembled WGS sequence"/>
</dbReference>
<reference evidence="1 2" key="1">
    <citation type="submission" date="2024-05" db="EMBL/GenBank/DDBJ databases">
        <authorList>
            <person name="Liu Q."/>
            <person name="Xin Y.-H."/>
        </authorList>
    </citation>
    <scope>NUCLEOTIDE SEQUENCE [LARGE SCALE GENOMIC DNA]</scope>
    <source>
        <strain evidence="1 2">CGMCC 1.10181</strain>
    </source>
</reference>
<dbReference type="EMBL" id="JBDIME010000014">
    <property type="protein sequence ID" value="MEN2791119.1"/>
    <property type="molecule type" value="Genomic_DNA"/>
</dbReference>
<name>A0ABU9Y5P1_9SPHN</name>
<evidence type="ECO:0000313" key="2">
    <source>
        <dbReference type="Proteomes" id="UP001419910"/>
    </source>
</evidence>
<proteinExistence type="predicted"/>
<dbReference type="SUPFAM" id="SSF53795">
    <property type="entry name" value="PEP carboxykinase-like"/>
    <property type="match status" value="1"/>
</dbReference>
<sequence length="294" mass="30445">MKVPPIARHYLAYDLVVRSELALPGGIVLGDGDPRIAAGVDIEIAEGDAALHGPTRDLGPYRLAGDSLLFEMPRIARYRCDAGMRIIVERIGDTPEGVAASYLIATALPALLWMRGEVVLHAAAAVLPGAAGAIAVGGTSGSGKSTILRALVAAGASVVADDSLCLRFNGAGMTVSGLAGGYFVTGGDDDMARRFETVPADRRLASTRLAGLMMLGARASSGGPALHVLGGVAALEALLASRHRPRIPTLLGNNKALLPVLARLSETLPIHLWNRREGVAGLDPAEMAWLTARG</sequence>
<gene>
    <name evidence="1" type="ORF">ABC974_15900</name>
</gene>
<dbReference type="Gene3D" id="3.40.50.300">
    <property type="entry name" value="P-loop containing nucleotide triphosphate hydrolases"/>
    <property type="match status" value="1"/>
</dbReference>
<dbReference type="RefSeq" id="WP_343888912.1">
    <property type="nucleotide sequence ID" value="NZ_BAAAEH010000014.1"/>
</dbReference>
<evidence type="ECO:0008006" key="3">
    <source>
        <dbReference type="Google" id="ProtNLM"/>
    </source>
</evidence>
<dbReference type="InterPro" id="IPR027417">
    <property type="entry name" value="P-loop_NTPase"/>
</dbReference>
<accession>A0ABU9Y5P1</accession>
<evidence type="ECO:0000313" key="1">
    <source>
        <dbReference type="EMBL" id="MEN2791119.1"/>
    </source>
</evidence>
<protein>
    <recommendedName>
        <fullName evidence="3">Serine kinase</fullName>
    </recommendedName>
</protein>
<keyword evidence="2" id="KW-1185">Reference proteome</keyword>
<organism evidence="1 2">
    <name type="scientific">Sphingomonas oligophenolica</name>
    <dbReference type="NCBI Taxonomy" id="301154"/>
    <lineage>
        <taxon>Bacteria</taxon>
        <taxon>Pseudomonadati</taxon>
        <taxon>Pseudomonadota</taxon>
        <taxon>Alphaproteobacteria</taxon>
        <taxon>Sphingomonadales</taxon>
        <taxon>Sphingomonadaceae</taxon>
        <taxon>Sphingomonas</taxon>
    </lineage>
</organism>
<comment type="caution">
    <text evidence="1">The sequence shown here is derived from an EMBL/GenBank/DDBJ whole genome shotgun (WGS) entry which is preliminary data.</text>
</comment>